<dbReference type="InterPro" id="IPR036259">
    <property type="entry name" value="MFS_trans_sf"/>
</dbReference>
<keyword evidence="12" id="KW-1185">Reference proteome</keyword>
<dbReference type="PROSITE" id="PS00216">
    <property type="entry name" value="SUGAR_TRANSPORT_1"/>
    <property type="match status" value="1"/>
</dbReference>
<evidence type="ECO:0000256" key="6">
    <source>
        <dbReference type="ARBA" id="ARBA00022692"/>
    </source>
</evidence>
<dbReference type="Gene3D" id="1.20.1720.10">
    <property type="entry name" value="Multidrug resistance protein D"/>
    <property type="match status" value="1"/>
</dbReference>
<organism evidence="11 12">
    <name type="scientific">Corynebacterium mendelii</name>
    <dbReference type="NCBI Taxonomy" id="2765362"/>
    <lineage>
        <taxon>Bacteria</taxon>
        <taxon>Bacillati</taxon>
        <taxon>Actinomycetota</taxon>
        <taxon>Actinomycetes</taxon>
        <taxon>Mycobacteriales</taxon>
        <taxon>Corynebacteriaceae</taxon>
        <taxon>Corynebacterium</taxon>
    </lineage>
</organism>
<feature type="domain" description="Major facilitator superfamily (MFS) profile" evidence="10">
    <location>
        <begin position="5"/>
        <end position="389"/>
    </location>
</feature>
<comment type="caution">
    <text evidence="11">The sequence shown here is derived from an EMBL/GenBank/DDBJ whole genome shotgun (WGS) entry which is preliminary data.</text>
</comment>
<evidence type="ECO:0000256" key="8">
    <source>
        <dbReference type="ARBA" id="ARBA00023136"/>
    </source>
</evidence>
<reference evidence="11" key="1">
    <citation type="submission" date="2021-03" db="EMBL/GenBank/DDBJ databases">
        <authorList>
            <person name="Sun Q."/>
        </authorList>
    </citation>
    <scope>NUCLEOTIDE SEQUENCE</scope>
    <source>
        <strain evidence="11">CCM 8862</strain>
    </source>
</reference>
<evidence type="ECO:0000256" key="9">
    <source>
        <dbReference type="SAM" id="Phobius"/>
    </source>
</evidence>
<comment type="subcellular location">
    <subcellularLocation>
        <location evidence="1">Cell membrane</location>
        <topology evidence="1">Multi-pass membrane protein</topology>
    </subcellularLocation>
</comment>
<dbReference type="RefSeq" id="WP_207118752.1">
    <property type="nucleotide sequence ID" value="NZ_JAFLEQ010000008.1"/>
</dbReference>
<evidence type="ECO:0000256" key="7">
    <source>
        <dbReference type="ARBA" id="ARBA00022989"/>
    </source>
</evidence>
<feature type="transmembrane region" description="Helical" evidence="9">
    <location>
        <begin position="129"/>
        <end position="151"/>
    </location>
</feature>
<dbReference type="InterPro" id="IPR001958">
    <property type="entry name" value="Tet-R_TetA/multi-R_MdtG-like"/>
</dbReference>
<sequence length="389" mass="38314">MGWPLLAALALLSAAGPLGTDMYLPSLAGMVDHLHTTAPVVQLTMSAFMIGMGLGQLVAGPVSDLVGRKSVLIVSVAVFMLGSFGCAAAGGVGTLIAFRALSGLAGGAGVVVARAVIPDVVTGTAAASALSALMAIQGLAPVIAPLIGGFATPHIGWRGIFVVLAAINAVGLLLAVTVVPETLPPDNRSGTGLAGLTDGFAFCLTNRGFVAYTTSFGIGFGVLFSWIAASPFVMQNAFGFSPGGYAVVFAVNALLIVAGSALSAVAVNRIGPQRLLLSALSASVAAAVVLLAFTTVAGDLVAVVLGCVAVVSLAAGVILGNATALALASLAGRHTGAGSGLAGATQFLVAAVLAPLLGLWEDPVAGMAWVMTGCACVALVACLAGRRIR</sequence>
<feature type="transmembrane region" description="Helical" evidence="9">
    <location>
        <begin position="209"/>
        <end position="233"/>
    </location>
</feature>
<dbReference type="SUPFAM" id="SSF103473">
    <property type="entry name" value="MFS general substrate transporter"/>
    <property type="match status" value="1"/>
</dbReference>
<name>A0A939IV78_9CORY</name>
<dbReference type="Proteomes" id="UP000664332">
    <property type="component" value="Unassembled WGS sequence"/>
</dbReference>
<evidence type="ECO:0000256" key="5">
    <source>
        <dbReference type="ARBA" id="ARBA00022475"/>
    </source>
</evidence>
<dbReference type="AlphaFoldDB" id="A0A939IV78"/>
<dbReference type="Pfam" id="PF07690">
    <property type="entry name" value="MFS_1"/>
    <property type="match status" value="1"/>
</dbReference>
<comment type="similarity">
    <text evidence="3">Belongs to the major facilitator superfamily. TCR/Tet family.</text>
</comment>
<dbReference type="PANTHER" id="PTHR23502:SF132">
    <property type="entry name" value="POLYAMINE TRANSPORTER 2-RELATED"/>
    <property type="match status" value="1"/>
</dbReference>
<keyword evidence="4" id="KW-0813">Transport</keyword>
<evidence type="ECO:0000256" key="1">
    <source>
        <dbReference type="ARBA" id="ARBA00004651"/>
    </source>
</evidence>
<feature type="transmembrane region" description="Helical" evidence="9">
    <location>
        <begin position="245"/>
        <end position="268"/>
    </location>
</feature>
<evidence type="ECO:0000259" key="10">
    <source>
        <dbReference type="PROSITE" id="PS50850"/>
    </source>
</evidence>
<dbReference type="CDD" id="cd17320">
    <property type="entry name" value="MFS_MdfA_MDR_like"/>
    <property type="match status" value="1"/>
</dbReference>
<gene>
    <name evidence="11" type="ORF">JZY06_04895</name>
</gene>
<accession>A0A939IV78</accession>
<evidence type="ECO:0000256" key="2">
    <source>
        <dbReference type="ARBA" id="ARBA00006236"/>
    </source>
</evidence>
<feature type="transmembrane region" description="Helical" evidence="9">
    <location>
        <begin position="39"/>
        <end position="59"/>
    </location>
</feature>
<feature type="transmembrane region" description="Helical" evidence="9">
    <location>
        <begin position="71"/>
        <end position="90"/>
    </location>
</feature>
<keyword evidence="7 9" id="KW-1133">Transmembrane helix</keyword>
<feature type="transmembrane region" description="Helical" evidence="9">
    <location>
        <begin position="300"/>
        <end position="328"/>
    </location>
</feature>
<dbReference type="GO" id="GO:1990961">
    <property type="term" value="P:xenobiotic detoxification by transmembrane export across the plasma membrane"/>
    <property type="evidence" value="ECO:0007669"/>
    <property type="project" value="InterPro"/>
</dbReference>
<evidence type="ECO:0000313" key="12">
    <source>
        <dbReference type="Proteomes" id="UP000664332"/>
    </source>
</evidence>
<protein>
    <submittedName>
        <fullName evidence="11">Multidrug effflux MFS transporter</fullName>
    </submittedName>
</protein>
<keyword evidence="6 9" id="KW-0812">Transmembrane</keyword>
<comment type="similarity">
    <text evidence="2">Belongs to the major facilitator superfamily. Bcr/CmlA family.</text>
</comment>
<dbReference type="InterPro" id="IPR004812">
    <property type="entry name" value="Efflux_drug-R_Bcr/CmlA"/>
</dbReference>
<dbReference type="PRINTS" id="PR01035">
    <property type="entry name" value="TCRTETA"/>
</dbReference>
<evidence type="ECO:0000256" key="4">
    <source>
        <dbReference type="ARBA" id="ARBA00022448"/>
    </source>
</evidence>
<dbReference type="GO" id="GO:0042910">
    <property type="term" value="F:xenobiotic transmembrane transporter activity"/>
    <property type="evidence" value="ECO:0007669"/>
    <property type="project" value="InterPro"/>
</dbReference>
<evidence type="ECO:0000313" key="11">
    <source>
        <dbReference type="EMBL" id="MBN9643956.1"/>
    </source>
</evidence>
<dbReference type="InterPro" id="IPR011701">
    <property type="entry name" value="MFS"/>
</dbReference>
<dbReference type="PROSITE" id="PS50850">
    <property type="entry name" value="MFS"/>
    <property type="match status" value="1"/>
</dbReference>
<dbReference type="InterPro" id="IPR005829">
    <property type="entry name" value="Sugar_transporter_CS"/>
</dbReference>
<feature type="transmembrane region" description="Helical" evidence="9">
    <location>
        <begin position="366"/>
        <end position="385"/>
    </location>
</feature>
<feature type="transmembrane region" description="Helical" evidence="9">
    <location>
        <begin position="96"/>
        <end position="117"/>
    </location>
</feature>
<keyword evidence="5" id="KW-1003">Cell membrane</keyword>
<feature type="transmembrane region" description="Helical" evidence="9">
    <location>
        <begin position="157"/>
        <end position="179"/>
    </location>
</feature>
<feature type="transmembrane region" description="Helical" evidence="9">
    <location>
        <begin position="340"/>
        <end position="360"/>
    </location>
</feature>
<dbReference type="GO" id="GO:0005886">
    <property type="term" value="C:plasma membrane"/>
    <property type="evidence" value="ECO:0007669"/>
    <property type="project" value="UniProtKB-SubCell"/>
</dbReference>
<dbReference type="NCBIfam" id="TIGR00710">
    <property type="entry name" value="efflux_Bcr_CflA"/>
    <property type="match status" value="1"/>
</dbReference>
<dbReference type="EMBL" id="JAFLEQ010000008">
    <property type="protein sequence ID" value="MBN9643956.1"/>
    <property type="molecule type" value="Genomic_DNA"/>
</dbReference>
<feature type="transmembrane region" description="Helical" evidence="9">
    <location>
        <begin position="275"/>
        <end position="294"/>
    </location>
</feature>
<dbReference type="InterPro" id="IPR020846">
    <property type="entry name" value="MFS_dom"/>
</dbReference>
<evidence type="ECO:0000256" key="3">
    <source>
        <dbReference type="ARBA" id="ARBA00007520"/>
    </source>
</evidence>
<dbReference type="PANTHER" id="PTHR23502">
    <property type="entry name" value="MAJOR FACILITATOR SUPERFAMILY"/>
    <property type="match status" value="1"/>
</dbReference>
<proteinExistence type="inferred from homology"/>
<keyword evidence="8 9" id="KW-0472">Membrane</keyword>